<name>A0A9Q4B2U3_SALAG</name>
<dbReference type="InterPro" id="IPR019686">
    <property type="entry name" value="DUF2536"/>
</dbReference>
<keyword evidence="2" id="KW-1185">Reference proteome</keyword>
<evidence type="ECO:0000313" key="2">
    <source>
        <dbReference type="Proteomes" id="UP001057753"/>
    </source>
</evidence>
<proteinExistence type="predicted"/>
<reference evidence="1" key="1">
    <citation type="submission" date="2020-06" db="EMBL/GenBank/DDBJ databases">
        <title>Insight into the genomes of haloalkaliphilic bacilli from Kenyan soda lakes.</title>
        <authorList>
            <person name="Mwirichia R."/>
            <person name="Villamizar G.C."/>
            <person name="Poehlein A."/>
            <person name="Mugweru J."/>
            <person name="Kipnyargis A."/>
            <person name="Kiplimo D."/>
            <person name="Orwa P."/>
            <person name="Daniel R."/>
        </authorList>
    </citation>
    <scope>NUCLEOTIDE SEQUENCE</scope>
    <source>
        <strain evidence="1">B1096_S55</strain>
    </source>
</reference>
<dbReference type="AlphaFoldDB" id="A0A9Q4B2U3"/>
<sequence length="69" mass="8042">MIFQPDSLKDKVEFFETGSLIELEKHITKKIEENQALMLEVHHVSHNVTFTPTGKKFYTAVIHFKQPSK</sequence>
<dbReference type="Proteomes" id="UP001057753">
    <property type="component" value="Unassembled WGS sequence"/>
</dbReference>
<comment type="caution">
    <text evidence="1">The sequence shown here is derived from an EMBL/GenBank/DDBJ whole genome shotgun (WGS) entry which is preliminary data.</text>
</comment>
<organism evidence="1 2">
    <name type="scientific">Salipaludibacillus agaradhaerens</name>
    <name type="common">Bacillus agaradhaerens</name>
    <dbReference type="NCBI Taxonomy" id="76935"/>
    <lineage>
        <taxon>Bacteria</taxon>
        <taxon>Bacillati</taxon>
        <taxon>Bacillota</taxon>
        <taxon>Bacilli</taxon>
        <taxon>Bacillales</taxon>
        <taxon>Bacillaceae</taxon>
    </lineage>
</organism>
<gene>
    <name evidence="1" type="ORF">HXA33_10260</name>
</gene>
<dbReference type="EMBL" id="JABXYM010000001">
    <property type="protein sequence ID" value="MCR6096940.1"/>
    <property type="molecule type" value="Genomic_DNA"/>
</dbReference>
<accession>A0A9Q4B2U3</accession>
<protein>
    <submittedName>
        <fullName evidence="1">DUF2536 family protein</fullName>
    </submittedName>
</protein>
<dbReference type="Pfam" id="PF10750">
    <property type="entry name" value="DUF2536"/>
    <property type="match status" value="1"/>
</dbReference>
<evidence type="ECO:0000313" key="1">
    <source>
        <dbReference type="EMBL" id="MCR6096940.1"/>
    </source>
</evidence>
<dbReference type="RefSeq" id="WP_257821423.1">
    <property type="nucleotide sequence ID" value="NZ_JABXYM010000001.1"/>
</dbReference>